<dbReference type="InterPro" id="IPR027417">
    <property type="entry name" value="P-loop_NTPase"/>
</dbReference>
<protein>
    <submittedName>
        <fullName evidence="7">ATP-binding cassette domain-containing protein</fullName>
    </submittedName>
</protein>
<evidence type="ECO:0000256" key="1">
    <source>
        <dbReference type="ARBA" id="ARBA00022737"/>
    </source>
</evidence>
<gene>
    <name evidence="7" type="ORF">H9821_02045</name>
</gene>
<dbReference type="InterPro" id="IPR003439">
    <property type="entry name" value="ABC_transporter-like_ATP-bd"/>
</dbReference>
<dbReference type="Proteomes" id="UP000824134">
    <property type="component" value="Unassembled WGS sequence"/>
</dbReference>
<dbReference type="GO" id="GO:0005524">
    <property type="term" value="F:ATP binding"/>
    <property type="evidence" value="ECO:0007669"/>
    <property type="project" value="UniProtKB-KW"/>
</dbReference>
<keyword evidence="1" id="KW-0677">Repeat</keyword>
<dbReference type="Pfam" id="PF00005">
    <property type="entry name" value="ABC_tran"/>
    <property type="match status" value="2"/>
</dbReference>
<comment type="caution">
    <text evidence="7">The sequence shown here is derived from an EMBL/GenBank/DDBJ whole genome shotgun (WGS) entry which is preliminary data.</text>
</comment>
<evidence type="ECO:0000256" key="3">
    <source>
        <dbReference type="ARBA" id="ARBA00022840"/>
    </source>
</evidence>
<feature type="region of interest" description="Disordered" evidence="5">
    <location>
        <begin position="363"/>
        <end position="384"/>
    </location>
</feature>
<reference evidence="7" key="2">
    <citation type="submission" date="2021-04" db="EMBL/GenBank/DDBJ databases">
        <authorList>
            <person name="Gilroy R."/>
        </authorList>
    </citation>
    <scope>NUCLEOTIDE SEQUENCE</scope>
    <source>
        <strain evidence="7">ChiHjej12B11-9195</strain>
    </source>
</reference>
<dbReference type="InterPro" id="IPR003593">
    <property type="entry name" value="AAA+_ATPase"/>
</dbReference>
<organism evidence="7 8">
    <name type="scientific">Candidatus Rothia avicola</name>
    <dbReference type="NCBI Taxonomy" id="2840478"/>
    <lineage>
        <taxon>Bacteria</taxon>
        <taxon>Bacillati</taxon>
        <taxon>Actinomycetota</taxon>
        <taxon>Actinomycetes</taxon>
        <taxon>Micrococcales</taxon>
        <taxon>Micrococcaceae</taxon>
        <taxon>Rothia</taxon>
    </lineage>
</organism>
<keyword evidence="4" id="KW-0175">Coiled coil</keyword>
<evidence type="ECO:0000256" key="5">
    <source>
        <dbReference type="SAM" id="MobiDB-lite"/>
    </source>
</evidence>
<keyword evidence="3 7" id="KW-0067">ATP-binding</keyword>
<feature type="domain" description="ABC transporter" evidence="6">
    <location>
        <begin position="10"/>
        <end position="250"/>
    </location>
</feature>
<dbReference type="SUPFAM" id="SSF52540">
    <property type="entry name" value="P-loop containing nucleoside triphosphate hydrolases"/>
    <property type="match status" value="2"/>
</dbReference>
<dbReference type="EMBL" id="DXCN01000020">
    <property type="protein sequence ID" value="HIY94435.1"/>
    <property type="molecule type" value="Genomic_DNA"/>
</dbReference>
<name>A0A9D1ZRK8_9MICC</name>
<evidence type="ECO:0000313" key="7">
    <source>
        <dbReference type="EMBL" id="HIY94435.1"/>
    </source>
</evidence>
<dbReference type="Gene3D" id="3.40.50.300">
    <property type="entry name" value="P-loop containing nucleotide triphosphate hydrolases"/>
    <property type="match status" value="2"/>
</dbReference>
<feature type="compositionally biased region" description="Low complexity" evidence="5">
    <location>
        <begin position="276"/>
        <end position="288"/>
    </location>
</feature>
<sequence length="563" mass="60536">MPISVSEPHLSFNSLSLIWPDGTPCFENLTGAVSAPVTALIGDNGAGKSTLLKLLAGTLEPTRGSISRPGTVAYLPQDLGLTPQTTIADLFAITDVLDALTALEAGDYSEELYDRIGDNWDAAEQAQAALAASGFSPALAATDARALMRRTVGTLSGGESVTAALTALVTSRPGVLLLDEPTNNLDTDARATLYRLLDSLPCPVLVVSHDRDLLERVDEVLELRQGTLRSFTGNYSTYRQAIDSEQDAAARHLREAKQVERQEKRERIEAETKLARAARAGATAQANRRGSRMSMGLAAASAQRSAAKVRQTHQGRLDAATATRQARERDIREDQAIYLDLPDTRVPAGKRVLELTLRQGIGADASPHQGEQEQADDGAAATTPLPERLIVQGPERLRLAGSNGSGKSTLLRAIMGDSQAAETARYSCNYRVANTGYLPQRLALPQDQSMLQLVMAANPTLTEQQVRDDLARLLFRRERVHLPVGVLSGGERFRVALATVLLASPAPQLLILDEPTNNLDMASVDWLMQALASYEGALLVVSHDEAFCAELGLTDVLTLPKNN</sequence>
<dbReference type="PROSITE" id="PS50893">
    <property type="entry name" value="ABC_TRANSPORTER_2"/>
    <property type="match status" value="1"/>
</dbReference>
<reference evidence="7" key="1">
    <citation type="journal article" date="2021" name="PeerJ">
        <title>Extensive microbial diversity within the chicken gut microbiome revealed by metagenomics and culture.</title>
        <authorList>
            <person name="Gilroy R."/>
            <person name="Ravi A."/>
            <person name="Getino M."/>
            <person name="Pursley I."/>
            <person name="Horton D.L."/>
            <person name="Alikhan N.F."/>
            <person name="Baker D."/>
            <person name="Gharbi K."/>
            <person name="Hall N."/>
            <person name="Watson M."/>
            <person name="Adriaenssens E.M."/>
            <person name="Foster-Nyarko E."/>
            <person name="Jarju S."/>
            <person name="Secka A."/>
            <person name="Antonio M."/>
            <person name="Oren A."/>
            <person name="Chaudhuri R.R."/>
            <person name="La Ragione R."/>
            <person name="Hildebrand F."/>
            <person name="Pallen M.J."/>
        </authorList>
    </citation>
    <scope>NUCLEOTIDE SEQUENCE</scope>
    <source>
        <strain evidence="7">ChiHjej12B11-9195</strain>
    </source>
</reference>
<evidence type="ECO:0000256" key="4">
    <source>
        <dbReference type="SAM" id="Coils"/>
    </source>
</evidence>
<feature type="coiled-coil region" evidence="4">
    <location>
        <begin position="242"/>
        <end position="273"/>
    </location>
</feature>
<dbReference type="GO" id="GO:0016887">
    <property type="term" value="F:ATP hydrolysis activity"/>
    <property type="evidence" value="ECO:0007669"/>
    <property type="project" value="InterPro"/>
</dbReference>
<dbReference type="PANTHER" id="PTHR19211:SF6">
    <property type="entry name" value="BLL7188 PROTEIN"/>
    <property type="match status" value="1"/>
</dbReference>
<evidence type="ECO:0000259" key="6">
    <source>
        <dbReference type="PROSITE" id="PS50893"/>
    </source>
</evidence>
<proteinExistence type="predicted"/>
<dbReference type="SMART" id="SM00382">
    <property type="entry name" value="AAA"/>
    <property type="match status" value="2"/>
</dbReference>
<evidence type="ECO:0000256" key="2">
    <source>
        <dbReference type="ARBA" id="ARBA00022741"/>
    </source>
</evidence>
<keyword evidence="2" id="KW-0547">Nucleotide-binding</keyword>
<evidence type="ECO:0000313" key="8">
    <source>
        <dbReference type="Proteomes" id="UP000824134"/>
    </source>
</evidence>
<accession>A0A9D1ZRK8</accession>
<dbReference type="AlphaFoldDB" id="A0A9D1ZRK8"/>
<dbReference type="InterPro" id="IPR050611">
    <property type="entry name" value="ABCF"/>
</dbReference>
<feature type="region of interest" description="Disordered" evidence="5">
    <location>
        <begin position="276"/>
        <end position="328"/>
    </location>
</feature>
<dbReference type="PANTHER" id="PTHR19211">
    <property type="entry name" value="ATP-BINDING TRANSPORT PROTEIN-RELATED"/>
    <property type="match status" value="1"/>
</dbReference>